<dbReference type="PROSITE" id="PS50887">
    <property type="entry name" value="GGDEF"/>
    <property type="match status" value="1"/>
</dbReference>
<dbReference type="CDD" id="cd01949">
    <property type="entry name" value="GGDEF"/>
    <property type="match status" value="1"/>
</dbReference>
<dbReference type="AlphaFoldDB" id="A0A158ARU2"/>
<organism evidence="3 4">
    <name type="scientific">Caballeronia calidae</name>
    <dbReference type="NCBI Taxonomy" id="1777139"/>
    <lineage>
        <taxon>Bacteria</taxon>
        <taxon>Pseudomonadati</taxon>
        <taxon>Pseudomonadota</taxon>
        <taxon>Betaproteobacteria</taxon>
        <taxon>Burkholderiales</taxon>
        <taxon>Burkholderiaceae</taxon>
        <taxon>Caballeronia</taxon>
    </lineage>
</organism>
<dbReference type="NCBIfam" id="TIGR00254">
    <property type="entry name" value="GGDEF"/>
    <property type="match status" value="1"/>
</dbReference>
<dbReference type="PANTHER" id="PTHR46663:SF2">
    <property type="entry name" value="GGDEF DOMAIN-CONTAINING PROTEIN"/>
    <property type="match status" value="1"/>
</dbReference>
<reference evidence="3" key="1">
    <citation type="submission" date="2016-01" db="EMBL/GenBank/DDBJ databases">
        <authorList>
            <person name="Peeters C."/>
        </authorList>
    </citation>
    <scope>NUCLEOTIDE SEQUENCE</scope>
    <source>
        <strain evidence="3">LMG 29321</strain>
    </source>
</reference>
<dbReference type="RefSeq" id="WP_374729453.1">
    <property type="nucleotide sequence ID" value="NZ_FCOX02000007.1"/>
</dbReference>
<dbReference type="Pfam" id="PF00990">
    <property type="entry name" value="GGDEF"/>
    <property type="match status" value="1"/>
</dbReference>
<proteinExistence type="predicted"/>
<gene>
    <name evidence="3" type="ORF">AWB78_01879</name>
</gene>
<keyword evidence="4" id="KW-1185">Reference proteome</keyword>
<keyword evidence="1" id="KW-1133">Transmembrane helix</keyword>
<dbReference type="SMART" id="SM00267">
    <property type="entry name" value="GGDEF"/>
    <property type="match status" value="1"/>
</dbReference>
<dbReference type="PANTHER" id="PTHR46663">
    <property type="entry name" value="DIGUANYLATE CYCLASE DGCT-RELATED"/>
    <property type="match status" value="1"/>
</dbReference>
<comment type="caution">
    <text evidence="3">The sequence shown here is derived from an EMBL/GenBank/DDBJ whole genome shotgun (WGS) entry which is preliminary data.</text>
</comment>
<keyword evidence="1" id="KW-0472">Membrane</keyword>
<evidence type="ECO:0000313" key="4">
    <source>
        <dbReference type="Proteomes" id="UP000071859"/>
    </source>
</evidence>
<protein>
    <submittedName>
        <fullName evidence="3">Diguanylate cyclase</fullName>
    </submittedName>
</protein>
<evidence type="ECO:0000259" key="2">
    <source>
        <dbReference type="PROSITE" id="PS50887"/>
    </source>
</evidence>
<feature type="transmembrane region" description="Helical" evidence="1">
    <location>
        <begin position="36"/>
        <end position="55"/>
    </location>
</feature>
<sequence>MFRPVSERSIPVPEETLASRVRRALQRVRVPGPTPLAGAALLCLLIGLLFLALQVRAIFSAQLQQEYVGLVLEAVERADAARAAALSLQNTSDDDVQHRAAYREARIELATRLAALHALVSSSPMSTPALPSAVLSPAAALGDASAALDSAYAWWRTERDRTSADVRDRILSVSHTLIALSAIVFGVLITALGMYAKRNRQLLGISNEFEQASLHDPMTGLPNRRKLFAALEDAANAIATGTRGSARIAVLYIDLDGFKRVNDTHGHRIGDEFLIAVSRRFRQTVRGGDLVARIGGDEFALLVRQFSTDGELAAIAQRIIACVAETDAQMGLSIVRASIGIASFPDRVSDYWRLVAAADDTMYTVKRNGKNGYAFASAPVAE</sequence>
<feature type="domain" description="GGDEF" evidence="2">
    <location>
        <begin position="246"/>
        <end position="378"/>
    </location>
</feature>
<dbReference type="InterPro" id="IPR052163">
    <property type="entry name" value="DGC-Regulatory_Protein"/>
</dbReference>
<dbReference type="Gene3D" id="3.30.70.270">
    <property type="match status" value="1"/>
</dbReference>
<dbReference type="SUPFAM" id="SSF55073">
    <property type="entry name" value="Nucleotide cyclase"/>
    <property type="match status" value="1"/>
</dbReference>
<accession>A0A158ARU2</accession>
<dbReference type="InterPro" id="IPR000160">
    <property type="entry name" value="GGDEF_dom"/>
</dbReference>
<keyword evidence="1" id="KW-0812">Transmembrane</keyword>
<dbReference type="InterPro" id="IPR043128">
    <property type="entry name" value="Rev_trsase/Diguanyl_cyclase"/>
</dbReference>
<dbReference type="InterPro" id="IPR029787">
    <property type="entry name" value="Nucleotide_cyclase"/>
</dbReference>
<feature type="transmembrane region" description="Helical" evidence="1">
    <location>
        <begin position="177"/>
        <end position="196"/>
    </location>
</feature>
<evidence type="ECO:0000256" key="1">
    <source>
        <dbReference type="SAM" id="Phobius"/>
    </source>
</evidence>
<dbReference type="EMBL" id="FCOX02000007">
    <property type="protein sequence ID" value="SAK60176.1"/>
    <property type="molecule type" value="Genomic_DNA"/>
</dbReference>
<dbReference type="Proteomes" id="UP000071859">
    <property type="component" value="Unassembled WGS sequence"/>
</dbReference>
<name>A0A158ARU2_9BURK</name>
<evidence type="ECO:0000313" key="3">
    <source>
        <dbReference type="EMBL" id="SAK60176.1"/>
    </source>
</evidence>